<name>A0A137P6P4_CONC2</name>
<keyword evidence="2" id="KW-1185">Reference proteome</keyword>
<proteinExistence type="predicted"/>
<gene>
    <name evidence="1" type="ORF">CONCODRAFT_70479</name>
</gene>
<accession>A0A137P6P4</accession>
<dbReference type="EMBL" id="KQ964496">
    <property type="protein sequence ID" value="KXN70683.1"/>
    <property type="molecule type" value="Genomic_DNA"/>
</dbReference>
<reference evidence="1 2" key="1">
    <citation type="journal article" date="2015" name="Genome Biol. Evol.">
        <title>Phylogenomic analyses indicate that early fungi evolved digesting cell walls of algal ancestors of land plants.</title>
        <authorList>
            <person name="Chang Y."/>
            <person name="Wang S."/>
            <person name="Sekimoto S."/>
            <person name="Aerts A.L."/>
            <person name="Choi C."/>
            <person name="Clum A."/>
            <person name="LaButti K.M."/>
            <person name="Lindquist E.A."/>
            <person name="Yee Ngan C."/>
            <person name="Ohm R.A."/>
            <person name="Salamov A.A."/>
            <person name="Grigoriev I.V."/>
            <person name="Spatafora J.W."/>
            <person name="Berbee M.L."/>
        </authorList>
    </citation>
    <scope>NUCLEOTIDE SEQUENCE [LARGE SCALE GENOMIC DNA]</scope>
    <source>
        <strain evidence="1 2">NRRL 28638</strain>
    </source>
</reference>
<dbReference type="Proteomes" id="UP000070444">
    <property type="component" value="Unassembled WGS sequence"/>
</dbReference>
<protein>
    <recommendedName>
        <fullName evidence="3">F-box domain-containing protein</fullName>
    </recommendedName>
</protein>
<dbReference type="InterPro" id="IPR032675">
    <property type="entry name" value="LRR_dom_sf"/>
</dbReference>
<evidence type="ECO:0008006" key="3">
    <source>
        <dbReference type="Google" id="ProtNLM"/>
    </source>
</evidence>
<dbReference type="Gene3D" id="3.80.10.10">
    <property type="entry name" value="Ribonuclease Inhibitor"/>
    <property type="match status" value="1"/>
</dbReference>
<dbReference type="AlphaFoldDB" id="A0A137P6P4"/>
<organism evidence="1 2">
    <name type="scientific">Conidiobolus coronatus (strain ATCC 28846 / CBS 209.66 / NRRL 28638)</name>
    <name type="common">Delacroixia coronata</name>
    <dbReference type="NCBI Taxonomy" id="796925"/>
    <lineage>
        <taxon>Eukaryota</taxon>
        <taxon>Fungi</taxon>
        <taxon>Fungi incertae sedis</taxon>
        <taxon>Zoopagomycota</taxon>
        <taxon>Entomophthoromycotina</taxon>
        <taxon>Entomophthoromycetes</taxon>
        <taxon>Entomophthorales</taxon>
        <taxon>Ancylistaceae</taxon>
        <taxon>Conidiobolus</taxon>
    </lineage>
</organism>
<evidence type="ECO:0000313" key="1">
    <source>
        <dbReference type="EMBL" id="KXN70683.1"/>
    </source>
</evidence>
<evidence type="ECO:0000313" key="2">
    <source>
        <dbReference type="Proteomes" id="UP000070444"/>
    </source>
</evidence>
<sequence>MSMIKWDLVFINNNIEFFTYLSTSDFKEVSLISKLLRLKYKPKLFERILISSNIDKCIIEEYAKLNIFNSFPRIKIEKLPVVGYITYFSICMQRFQPYVKSVRFGLFASHCQTLEVSILFPQLSSLFITNFTIELSIFQKVLNNLQSLKRLSISLMDFLHVNTDLSNLKPIKLPNTLKYIDWQNCKVSLCTLNEGPQTMYYSCVRTGLYRNMFRFEPENFPNLKYFSCHLISESPINIEIFKLNPQLTHLKLKIEEFNQDTSLMLNLVHSIKKMELTIDNLNFNLTMINLNLPNLTCLHFYGVSTVIWPIIEKLSHSSPRLAELLIHFASDGNYQIIELINNLSNLQRLTVKSYYRLNLNFDEFKPSSKFKYFDLYTELDILPVLKSLDKHPIFKLARFNKWCFDNAYLLIKDQENTPKPWKLVDGVNFVKFYK</sequence>